<evidence type="ECO:0008006" key="4">
    <source>
        <dbReference type="Google" id="ProtNLM"/>
    </source>
</evidence>
<dbReference type="PANTHER" id="PTHR24121:SF21">
    <property type="entry name" value="ANKYRIN REPEAT FAMILY PROTEIN"/>
    <property type="match status" value="1"/>
</dbReference>
<protein>
    <recommendedName>
        <fullName evidence="4">Ankyrin repeat protein</fullName>
    </recommendedName>
</protein>
<dbReference type="Gene3D" id="1.25.40.20">
    <property type="entry name" value="Ankyrin repeat-containing domain"/>
    <property type="match status" value="1"/>
</dbReference>
<dbReference type="PANTHER" id="PTHR24121">
    <property type="entry name" value="NO MECHANORECEPTOR POTENTIAL C, ISOFORM D-RELATED"/>
    <property type="match status" value="1"/>
</dbReference>
<dbReference type="HOGENOM" id="CLU_249663_0_0_1"/>
<dbReference type="InterPro" id="IPR036770">
    <property type="entry name" value="Ankyrin_rpt-contain_sf"/>
</dbReference>
<dbReference type="Proteomes" id="UP000000759">
    <property type="component" value="Chromosome 6"/>
</dbReference>
<dbReference type="InParanoid" id="B7FWN4"/>
<keyword evidence="3" id="KW-1185">Reference proteome</keyword>
<evidence type="ECO:0000256" key="1">
    <source>
        <dbReference type="SAM" id="MobiDB-lite"/>
    </source>
</evidence>
<organism evidence="2 3">
    <name type="scientific">Phaeodactylum tricornutum (strain CCAP 1055/1)</name>
    <dbReference type="NCBI Taxonomy" id="556484"/>
    <lineage>
        <taxon>Eukaryota</taxon>
        <taxon>Sar</taxon>
        <taxon>Stramenopiles</taxon>
        <taxon>Ochrophyta</taxon>
        <taxon>Bacillariophyta</taxon>
        <taxon>Bacillariophyceae</taxon>
        <taxon>Bacillariophycidae</taxon>
        <taxon>Naviculales</taxon>
        <taxon>Phaeodactylaceae</taxon>
        <taxon>Phaeodactylum</taxon>
    </lineage>
</organism>
<dbReference type="GeneID" id="7200340"/>
<reference evidence="2 3" key="1">
    <citation type="journal article" date="2008" name="Nature">
        <title>The Phaeodactylum genome reveals the evolutionary history of diatom genomes.</title>
        <authorList>
            <person name="Bowler C."/>
            <person name="Allen A.E."/>
            <person name="Badger J.H."/>
            <person name="Grimwood J."/>
            <person name="Jabbari K."/>
            <person name="Kuo A."/>
            <person name="Maheswari U."/>
            <person name="Martens C."/>
            <person name="Maumus F."/>
            <person name="Otillar R.P."/>
            <person name="Rayko E."/>
            <person name="Salamov A."/>
            <person name="Vandepoele K."/>
            <person name="Beszteri B."/>
            <person name="Gruber A."/>
            <person name="Heijde M."/>
            <person name="Katinka M."/>
            <person name="Mock T."/>
            <person name="Valentin K."/>
            <person name="Verret F."/>
            <person name="Berges J.A."/>
            <person name="Brownlee C."/>
            <person name="Cadoret J.P."/>
            <person name="Chiovitti A."/>
            <person name="Choi C.J."/>
            <person name="Coesel S."/>
            <person name="De Martino A."/>
            <person name="Detter J.C."/>
            <person name="Durkin C."/>
            <person name="Falciatore A."/>
            <person name="Fournet J."/>
            <person name="Haruta M."/>
            <person name="Huysman M.J."/>
            <person name="Jenkins B.D."/>
            <person name="Jiroutova K."/>
            <person name="Jorgensen R.E."/>
            <person name="Joubert Y."/>
            <person name="Kaplan A."/>
            <person name="Kroger N."/>
            <person name="Kroth P.G."/>
            <person name="La Roche J."/>
            <person name="Lindquist E."/>
            <person name="Lommer M."/>
            <person name="Martin-Jezequel V."/>
            <person name="Lopez P.J."/>
            <person name="Lucas S."/>
            <person name="Mangogna M."/>
            <person name="McGinnis K."/>
            <person name="Medlin L.K."/>
            <person name="Montsant A."/>
            <person name="Oudot-Le Secq M.P."/>
            <person name="Napoli C."/>
            <person name="Obornik M."/>
            <person name="Parker M.S."/>
            <person name="Petit J.L."/>
            <person name="Porcel B.M."/>
            <person name="Poulsen N."/>
            <person name="Robison M."/>
            <person name="Rychlewski L."/>
            <person name="Rynearson T.A."/>
            <person name="Schmutz J."/>
            <person name="Shapiro H."/>
            <person name="Siaut M."/>
            <person name="Stanley M."/>
            <person name="Sussman M.R."/>
            <person name="Taylor A.R."/>
            <person name="Vardi A."/>
            <person name="von Dassow P."/>
            <person name="Vyverman W."/>
            <person name="Willis A."/>
            <person name="Wyrwicz L.S."/>
            <person name="Rokhsar D.S."/>
            <person name="Weissenbach J."/>
            <person name="Armbrust E.V."/>
            <person name="Green B.R."/>
            <person name="Van de Peer Y."/>
            <person name="Grigoriev I.V."/>
        </authorList>
    </citation>
    <scope>NUCLEOTIDE SEQUENCE [LARGE SCALE GENOMIC DNA]</scope>
    <source>
        <strain evidence="2 3">CCAP 1055/1</strain>
    </source>
</reference>
<evidence type="ECO:0000313" key="2">
    <source>
        <dbReference type="EMBL" id="EEC49233.1"/>
    </source>
</evidence>
<feature type="region of interest" description="Disordered" evidence="1">
    <location>
        <begin position="1113"/>
        <end position="1171"/>
    </location>
</feature>
<dbReference type="SUPFAM" id="SSF48403">
    <property type="entry name" value="Ankyrin repeat"/>
    <property type="match status" value="1"/>
</dbReference>
<name>B7FWN4_PHATC</name>
<accession>B7FWN4</accession>
<dbReference type="PaxDb" id="2850-Phatr45160"/>
<evidence type="ECO:0000313" key="3">
    <source>
        <dbReference type="Proteomes" id="UP000000759"/>
    </source>
</evidence>
<dbReference type="KEGG" id="pti:PHATRDRAFT_45160"/>
<dbReference type="RefSeq" id="XP_002179410.1">
    <property type="nucleotide sequence ID" value="XM_002179374.1"/>
</dbReference>
<dbReference type="OrthoDB" id="48631at2759"/>
<feature type="compositionally biased region" description="Low complexity" evidence="1">
    <location>
        <begin position="1136"/>
        <end position="1148"/>
    </location>
</feature>
<dbReference type="EMBL" id="CM000609">
    <property type="protein sequence ID" value="EEC49233.1"/>
    <property type="molecule type" value="Genomic_DNA"/>
</dbReference>
<gene>
    <name evidence="2" type="ORF">PHATRDRAFT_45160</name>
</gene>
<proteinExistence type="predicted"/>
<sequence>MSSSDGRITQLHIFSSPAKKAAGQTPSSTQIHRALAERRIVRRLYRKDGDLPRIVFSSVDWHRDIGYALHSGKWENVRHQLSLVASYTSTAIDPDNVDRRNGNRKKPFWRRLSLGVTTSRTDSGRDPYGLLQIDRMGQTPLHLALSSRNSPTDVLMALIKIERRAASIRNYSARVPLFYAVVYRHHIETAAALVDAFPEAMSLRDSKGLTPLSYAFEIAEQESVLCDIPRTYWMPASGQSEEAAWQELQGERWSMVRLLLASATYPQTNLSVGGNTSMLIDAMMHSAPPIVISLLIGASTSLLSHENRATAFAASTLYTAITRHYPLSILVSLASKCPKDVRSARDETGMGLLAAHFISACFETKPNTYEWAVSPSFFSSIRECIVDQEMHEEGSAFVDWWRKVEFLIAFCAGEDPSRFPKDLLLHAALTNSDTPPAIIRVLLSVYTSSVTLSDHRNRGAFPIHLAAKTREYSPRNYERPILESECVLDMIVAANPKGAFRRCERRLPLHFAIDSGKTWTSIANLVSANNDALNKKDPVSGLYPFQQVASYSNKSQADTFRVMCVTRNKYSHAVWKGLSDRQKDAAVARVFETEDRNRLWTIFECLRRQVNVIDTTEYQRSPVDMAQGCSGVGLIATHFLSWCYTLNQSQEHWRANIENVETLRRAEQLLLSGGNLEGMTSDFLNWLSKLRFCIENSSQSSSRQRHLPIQREEDKFLLHNALSNPGTPPQIIRFLLSLSPDSIFIPLPGTDSLPLHIICQTIPYTAMRFEPIHIGSMKLVLDANPEVVNVSSRGQLPLHIAILAGKTWEDLKPLVFTHTGALQVKDAERNLYPFQLMAVERSYSVDLRLHLQYKARNAFKTSTWNQLSPLDQIKMFRRVQREYQLNVLSSVFELLRTDSSVLEHSGSAIEWSKLKDLPKEIEGQDADEPNRETSDATDCEQLESFFTCKGDSMSSRTVVGLTTNIKDQDSDIYLGESGLKTFLSKQSSRHTHADQFKCEVSVLSIVDVMSIVSTLAQVDSKHLQKRKRNGDVRVELSQRDDSESSYEFAEDLIEIDATLHNTAPENSTGGIVAEKEDKEALLHDNESEHGRDGNPIQEKKTFFQLRRKARNFSRKECEHPTQARSVRKRGDPILMSSSFSNGSASVSSPMLREALERSRRHSRQQMKAPPQGLRCLKSDEKEIFPLKEMTRNVDSMQVGNGRYGSLMLGNLDQSSDCEEQEIMVLGDSLQISMELSPPSSAVRKCFSLPEESAHSMTEVSAIEEDIRSIEMMWIHRGESVTARKGKRPTQSLRKVIVGEKPIATNISPFLRAEENLTTNRSSPSNLERFLEQERCKRTFQKTIPEPGQSRLELPVPTPGRDMDVFSSSGRELSESDAKEQFYFDFAKMRWEKRSKKLQFAHGEDIGSTLAACSSVKAVPFFDRESMRWRTVSEQIDSFSILKGKQSLRQSREQRKEAGFDKHSMKWFFKEKCEDSFGVHIH</sequence>
<reference evidence="3" key="2">
    <citation type="submission" date="2008-08" db="EMBL/GenBank/DDBJ databases">
        <authorList>
            <consortium name="Diatom Consortium"/>
            <person name="Grigoriev I."/>
            <person name="Grimwood J."/>
            <person name="Kuo A."/>
            <person name="Otillar R.P."/>
            <person name="Salamov A."/>
            <person name="Detter J.C."/>
            <person name="Lindquist E."/>
            <person name="Shapiro H."/>
            <person name="Lucas S."/>
            <person name="Glavina del Rio T."/>
            <person name="Pitluck S."/>
            <person name="Rokhsar D."/>
            <person name="Bowler C."/>
        </authorList>
    </citation>
    <scope>GENOME REANNOTATION</scope>
    <source>
        <strain evidence="3">CCAP 1055/1</strain>
    </source>
</reference>